<evidence type="ECO:0000259" key="4">
    <source>
        <dbReference type="Pfam" id="PF24883"/>
    </source>
</evidence>
<dbReference type="PANTHER" id="PTHR10039">
    <property type="entry name" value="AMELOGENIN"/>
    <property type="match status" value="1"/>
</dbReference>
<dbReference type="InterPro" id="IPR011047">
    <property type="entry name" value="Quinoprotein_ADH-like_sf"/>
</dbReference>
<dbReference type="Pfam" id="PF00400">
    <property type="entry name" value="WD40"/>
    <property type="match status" value="1"/>
</dbReference>
<dbReference type="InterPro" id="IPR001680">
    <property type="entry name" value="WD40_rpt"/>
</dbReference>
<protein>
    <recommendedName>
        <fullName evidence="7">NACHT domain-containing protein</fullName>
    </recommendedName>
</protein>
<dbReference type="PANTHER" id="PTHR10039:SF16">
    <property type="entry name" value="GPI INOSITOL-DEACYLASE"/>
    <property type="match status" value="1"/>
</dbReference>
<evidence type="ECO:0000313" key="5">
    <source>
        <dbReference type="EMBL" id="KAH0563489.1"/>
    </source>
</evidence>
<gene>
    <name evidence="5" type="ORF">GP486_001940</name>
</gene>
<dbReference type="SUPFAM" id="SSF52540">
    <property type="entry name" value="P-loop containing nucleoside triphosphate hydrolases"/>
    <property type="match status" value="1"/>
</dbReference>
<accession>A0A9P8LG20</accession>
<feature type="domain" description="Nephrocystin 3-like N-terminal" evidence="4">
    <location>
        <begin position="196"/>
        <end position="358"/>
    </location>
</feature>
<dbReference type="Pfam" id="PF22939">
    <property type="entry name" value="WHD_GPIID"/>
    <property type="match status" value="1"/>
</dbReference>
<dbReference type="SUPFAM" id="SSF50998">
    <property type="entry name" value="Quinoprotein alcohol dehydrogenase-like"/>
    <property type="match status" value="1"/>
</dbReference>
<dbReference type="Proteomes" id="UP000750711">
    <property type="component" value="Unassembled WGS sequence"/>
</dbReference>
<dbReference type="InterPro" id="IPR054471">
    <property type="entry name" value="GPIID_WHD"/>
</dbReference>
<dbReference type="Gene3D" id="2.130.10.10">
    <property type="entry name" value="YVTN repeat-like/Quinoprotein amine dehydrogenase"/>
    <property type="match status" value="2"/>
</dbReference>
<dbReference type="InterPro" id="IPR027417">
    <property type="entry name" value="P-loop_NTPase"/>
</dbReference>
<evidence type="ECO:0008006" key="7">
    <source>
        <dbReference type="Google" id="ProtNLM"/>
    </source>
</evidence>
<evidence type="ECO:0000313" key="6">
    <source>
        <dbReference type="Proteomes" id="UP000750711"/>
    </source>
</evidence>
<evidence type="ECO:0000256" key="2">
    <source>
        <dbReference type="SAM" id="MobiDB-lite"/>
    </source>
</evidence>
<reference evidence="5" key="1">
    <citation type="submission" date="2021-03" db="EMBL/GenBank/DDBJ databases">
        <title>Comparative genomics and phylogenomic investigation of the class Geoglossomycetes provide insights into ecological specialization and systematics.</title>
        <authorList>
            <person name="Melie T."/>
            <person name="Pirro S."/>
            <person name="Miller A.N."/>
            <person name="Quandt A."/>
        </authorList>
    </citation>
    <scope>NUCLEOTIDE SEQUENCE</scope>
    <source>
        <strain evidence="5">CAQ_001_2017</strain>
    </source>
</reference>
<dbReference type="Gene3D" id="3.40.50.300">
    <property type="entry name" value="P-loop containing nucleotide triphosphate hydrolases"/>
    <property type="match status" value="1"/>
</dbReference>
<dbReference type="InterPro" id="IPR036322">
    <property type="entry name" value="WD40_repeat_dom_sf"/>
</dbReference>
<dbReference type="InterPro" id="IPR015943">
    <property type="entry name" value="WD40/YVTN_repeat-like_dom_sf"/>
</dbReference>
<dbReference type="InterPro" id="IPR056884">
    <property type="entry name" value="NPHP3-like_N"/>
</dbReference>
<evidence type="ECO:0000259" key="3">
    <source>
        <dbReference type="Pfam" id="PF22939"/>
    </source>
</evidence>
<keyword evidence="6" id="KW-1185">Reference proteome</keyword>
<keyword evidence="1" id="KW-0677">Repeat</keyword>
<dbReference type="SUPFAM" id="SSF50978">
    <property type="entry name" value="WD40 repeat-like"/>
    <property type="match status" value="1"/>
</dbReference>
<comment type="caution">
    <text evidence="5">The sequence shown here is derived from an EMBL/GenBank/DDBJ whole genome shotgun (WGS) entry which is preliminary data.</text>
</comment>
<dbReference type="EMBL" id="JAGHQM010000196">
    <property type="protein sequence ID" value="KAH0563489.1"/>
    <property type="molecule type" value="Genomic_DNA"/>
</dbReference>
<dbReference type="SMART" id="SM00320">
    <property type="entry name" value="WD40"/>
    <property type="match status" value="6"/>
</dbReference>
<feature type="region of interest" description="Disordered" evidence="2">
    <location>
        <begin position="1399"/>
        <end position="1427"/>
    </location>
</feature>
<organism evidence="5 6">
    <name type="scientific">Trichoglossum hirsutum</name>
    <dbReference type="NCBI Taxonomy" id="265104"/>
    <lineage>
        <taxon>Eukaryota</taxon>
        <taxon>Fungi</taxon>
        <taxon>Dikarya</taxon>
        <taxon>Ascomycota</taxon>
        <taxon>Pezizomycotina</taxon>
        <taxon>Geoglossomycetes</taxon>
        <taxon>Geoglossales</taxon>
        <taxon>Geoglossaceae</taxon>
        <taxon>Trichoglossum</taxon>
    </lineage>
</organism>
<name>A0A9P8LG20_9PEZI</name>
<proteinExistence type="predicted"/>
<sequence length="1427" mass="160817">MGGLVIKKAFILARQIKEFESIYQRVRSVFFLATPHRGADMAQLLSRILSVAPGSRPFVLDLRRNSPVIQTINEEFPRYCQDLQLFSFFETQPMSYGVGKGLIVEKDLATLGYPNERAAYLDANHRGVARFSSQSDPSYITIRNALATTIEKFRDKETSPKRRLEYEQREVLDGFLGISDAPEDDLMGFDHLRFKGSCEWFLQKDSFRRWRDTAYSQLLWLRGKPAAGKSVLAGYVVRHLKDLGRDCSFYFFIHGDKGKSTINSFLRSMAWQMAAMHPDILHIINEIASNWKDGQLGKVDHNPIWRRLFLNGILKAKLNRTQYWVIDSLDECKHGSELLTFLTKVQEMWPLCILTTSRNDPEMLLTVQPMAEVVLERILEDDTRADISLFLDANSSSLPVHDELARQQMVQTILEKSAGCFLWVKLVLKELKQVHTSAEILQVLENVPCDMDKLYSRILESMSKASYGKALAKAILIWSVCSIRPLSTVELHHALEMDIKDTIDNVERSIATGCGHLVFVDAQSRVQLVHLTAREFLTRGAIQSEFAINKHTGHKRLAMTCLQYLSGNEMKGPRHRMLSVSNAVIKRSPFADYACNSLFQHLIFVSSTDDEILISLAKFLNSPNVLSWIEYLAQNSDLPRLIQAGKSIRDLLQRRSQHMSPFGKEVSTLNHWSDDLVRLVTKFGKQLLYCPSSIFHLIPPFCPAESAIKQQFAHSTRGIAVLGLSNTTWDDCLSVISFARGQRISALACSDRHFVLGMSSGKILVYDDITCQELQVLEHKEPVIALLFSDMGKILASSGAKLVRIWDLTSGTQVWQFNIPYMCMCLAFADQDRLLLGALKNNQLAFWDLDTGAVRHKSNWTEDLEGESGFTFRRPTMAAFSMQQNLLAIIYRGQDILLWDIERDDLHDMYEKNTGSRSGMGNMAAGSATVWSLVFSPAPDANSLAAAYSDGDLVLFDTYLGTVRETLLVNAQTLSCSPDGRTLATGDSSGMIQLFDFETLKFLYRINPDADAIGVRSLAFSADSHRLLDIRGPQCRIWDPLVLVRQETDDENTDTVSVSTAPQEINLDNPKNQVHITALSCHPAGEVIFCGREDASVYLYETKSGRQCQLLFSHAAGVPIGSIHIDYESNFLSCVDSSSRVTSRKIIRQGEAWKTFEPVLDNRAGAAVNQILSNGDHTRLLVSSTHEDALWCIEPYRSVLIKSIAWEERKGYKWASHPTKPEHLILITGSEATLYNWQTLDNLTGANPGILIETKFPDLNIRTVMSLPNCGLFATIAVEPERGRSQSKFQIWETRDFILESERASPIPGYEYLSNEVECLIGPYGQRLVFLHSSGWICSVDLENPGYDGFVRHFFIPVDWLSVTGDLMIELTRNGDIVFVKRDELAVIKRGLEVTEKGTFNARRRTPGPGKSGAQRPPLLKPPWRSH</sequence>
<evidence type="ECO:0000256" key="1">
    <source>
        <dbReference type="ARBA" id="ARBA00022737"/>
    </source>
</evidence>
<dbReference type="Gene3D" id="3.40.50.1820">
    <property type="entry name" value="alpha/beta hydrolase"/>
    <property type="match status" value="1"/>
</dbReference>
<feature type="domain" description="GPI inositol-deacylase winged helix" evidence="3">
    <location>
        <begin position="459"/>
        <end position="549"/>
    </location>
</feature>
<dbReference type="Pfam" id="PF24883">
    <property type="entry name" value="NPHP3_N"/>
    <property type="match status" value="1"/>
</dbReference>
<dbReference type="InterPro" id="IPR029058">
    <property type="entry name" value="AB_hydrolase_fold"/>
</dbReference>